<dbReference type="Proteomes" id="UP000183365">
    <property type="component" value="Unassembled WGS sequence"/>
</dbReference>
<dbReference type="VEuPathDB" id="FungiDB:HGUI_03324"/>
<gene>
    <name evidence="1" type="ORF">HGUI_03324</name>
</gene>
<sequence length="117" mass="13637">MNFLKLNSFTKNIQHTFSLVNNRFYGAKLHHLKTNKSVLSRIKIVPQGATKPTIPNTEVEPPSFKIMTKHTGVQHGIAKKEARRTVDKRGYREPNKLVKKYIKSFVHDKNIRKLIDW</sequence>
<keyword evidence="2" id="KW-1185">Reference proteome</keyword>
<evidence type="ECO:0000313" key="1">
    <source>
        <dbReference type="EMBL" id="SGZ41124.1"/>
    </source>
</evidence>
<dbReference type="EMBL" id="FQNF01000080">
    <property type="protein sequence ID" value="SGZ41124.1"/>
    <property type="molecule type" value="Genomic_DNA"/>
</dbReference>
<dbReference type="OrthoDB" id="3970909at2759"/>
<reference evidence="2" key="1">
    <citation type="submission" date="2016-11" db="EMBL/GenBank/DDBJ databases">
        <authorList>
            <person name="Guldener U."/>
        </authorList>
    </citation>
    <scope>NUCLEOTIDE SEQUENCE [LARGE SCALE GENOMIC DNA]</scope>
</reference>
<dbReference type="InterPro" id="IPR037229">
    <property type="entry name" value="Ribosomal_bL35_sf"/>
</dbReference>
<evidence type="ECO:0000313" key="2">
    <source>
        <dbReference type="Proteomes" id="UP000183365"/>
    </source>
</evidence>
<organism evidence="1 2">
    <name type="scientific">Hanseniaspora guilliermondii</name>
    <dbReference type="NCBI Taxonomy" id="56406"/>
    <lineage>
        <taxon>Eukaryota</taxon>
        <taxon>Fungi</taxon>
        <taxon>Dikarya</taxon>
        <taxon>Ascomycota</taxon>
        <taxon>Saccharomycotina</taxon>
        <taxon>Saccharomycetes</taxon>
        <taxon>Saccharomycodales</taxon>
        <taxon>Saccharomycodaceae</taxon>
        <taxon>Hanseniaspora</taxon>
    </lineage>
</organism>
<dbReference type="Gene3D" id="4.10.410.60">
    <property type="match status" value="1"/>
</dbReference>
<proteinExistence type="predicted"/>
<accession>A0A1L0B5M9</accession>
<protein>
    <submittedName>
        <fullName evidence="1">Uncharacterized protein</fullName>
    </submittedName>
</protein>
<dbReference type="AlphaFoldDB" id="A0A1L0B5M9"/>
<name>A0A1L0B5M9_9ASCO</name>